<dbReference type="Pfam" id="PF14559">
    <property type="entry name" value="TPR_19"/>
    <property type="match status" value="1"/>
</dbReference>
<proteinExistence type="predicted"/>
<gene>
    <name evidence="2" type="ORF">D7X12_29275</name>
</gene>
<sequence>MRILASALLFLTAAGCAHAPAPAVESAPAATAQATPAAVQELPLLAPPVAPMPGTLDARRAQGLASKGKLPEALALFESVWSHGNRNPKVANAAAYAALQAGQPAQALTWLTRGAELGLPELRDVEALKKDEDLAPLRDDPGFTALLQRIPSMPDPFPGSNPELKQLFAEDQGDRMALGPKSTQDDFRRLVARDLARRERVKALIAAKALKTGADFIGAGFVFQHGNTLEDYALARQMGVEAAKVGHPDGLWLAAAAWDRWLMKAERPQRFGTQYRGTPGTPPGPMRLHTMDPSVTDAERARWGFLPLAEIPDTLQ</sequence>
<organism evidence="2 3">
    <name type="scientific">Corallococcus sicarius</name>
    <dbReference type="NCBI Taxonomy" id="2316726"/>
    <lineage>
        <taxon>Bacteria</taxon>
        <taxon>Pseudomonadati</taxon>
        <taxon>Myxococcota</taxon>
        <taxon>Myxococcia</taxon>
        <taxon>Myxococcales</taxon>
        <taxon>Cystobacterineae</taxon>
        <taxon>Myxococcaceae</taxon>
        <taxon>Corallococcus</taxon>
    </lineage>
</organism>
<dbReference type="Gene3D" id="1.25.40.10">
    <property type="entry name" value="Tetratricopeptide repeat domain"/>
    <property type="match status" value="1"/>
</dbReference>
<name>A0A3A8N1V2_9BACT</name>
<keyword evidence="3" id="KW-1185">Reference proteome</keyword>
<evidence type="ECO:0000256" key="1">
    <source>
        <dbReference type="SAM" id="SignalP"/>
    </source>
</evidence>
<reference evidence="3" key="1">
    <citation type="submission" date="2018-09" db="EMBL/GenBank/DDBJ databases">
        <authorList>
            <person name="Livingstone P.G."/>
            <person name="Whitworth D.E."/>
        </authorList>
    </citation>
    <scope>NUCLEOTIDE SEQUENCE [LARGE SCALE GENOMIC DNA]</scope>
    <source>
        <strain evidence="3">CA040B</strain>
    </source>
</reference>
<evidence type="ECO:0000313" key="2">
    <source>
        <dbReference type="EMBL" id="RKH37520.1"/>
    </source>
</evidence>
<comment type="caution">
    <text evidence="2">The sequence shown here is derived from an EMBL/GenBank/DDBJ whole genome shotgun (WGS) entry which is preliminary data.</text>
</comment>
<evidence type="ECO:0008006" key="4">
    <source>
        <dbReference type="Google" id="ProtNLM"/>
    </source>
</evidence>
<dbReference type="RefSeq" id="WP_120628548.1">
    <property type="nucleotide sequence ID" value="NZ_RAWG01000237.1"/>
</dbReference>
<feature type="chain" id="PRO_5017445384" description="Tetratricopeptide repeat protein" evidence="1">
    <location>
        <begin position="20"/>
        <end position="316"/>
    </location>
</feature>
<protein>
    <recommendedName>
        <fullName evidence="4">Tetratricopeptide repeat protein</fullName>
    </recommendedName>
</protein>
<accession>A0A3A8N1V2</accession>
<dbReference type="AlphaFoldDB" id="A0A3A8N1V2"/>
<dbReference type="OrthoDB" id="9814760at2"/>
<feature type="signal peptide" evidence="1">
    <location>
        <begin position="1"/>
        <end position="19"/>
    </location>
</feature>
<evidence type="ECO:0000313" key="3">
    <source>
        <dbReference type="Proteomes" id="UP000273405"/>
    </source>
</evidence>
<dbReference type="PROSITE" id="PS51257">
    <property type="entry name" value="PROKAR_LIPOPROTEIN"/>
    <property type="match status" value="1"/>
</dbReference>
<dbReference type="InterPro" id="IPR011990">
    <property type="entry name" value="TPR-like_helical_dom_sf"/>
</dbReference>
<dbReference type="EMBL" id="RAWG01000237">
    <property type="protein sequence ID" value="RKH37520.1"/>
    <property type="molecule type" value="Genomic_DNA"/>
</dbReference>
<dbReference type="Proteomes" id="UP000273405">
    <property type="component" value="Unassembled WGS sequence"/>
</dbReference>
<keyword evidence="1" id="KW-0732">Signal</keyword>
<dbReference type="SUPFAM" id="SSF81901">
    <property type="entry name" value="HCP-like"/>
    <property type="match status" value="1"/>
</dbReference>